<dbReference type="AlphaFoldDB" id="A0A840B311"/>
<evidence type="ECO:0000313" key="2">
    <source>
        <dbReference type="Proteomes" id="UP000581447"/>
    </source>
</evidence>
<dbReference type="Proteomes" id="UP000581447">
    <property type="component" value="Unassembled WGS sequence"/>
</dbReference>
<keyword evidence="2" id="KW-1185">Reference proteome</keyword>
<proteinExistence type="predicted"/>
<accession>A0A840B311</accession>
<protein>
    <submittedName>
        <fullName evidence="1">Uncharacterized protein</fullName>
    </submittedName>
</protein>
<organism evidence="1 2">
    <name type="scientific">Sphingorhabdus rigui</name>
    <dbReference type="NCBI Taxonomy" id="1282858"/>
    <lineage>
        <taxon>Bacteria</taxon>
        <taxon>Pseudomonadati</taxon>
        <taxon>Pseudomonadota</taxon>
        <taxon>Alphaproteobacteria</taxon>
        <taxon>Sphingomonadales</taxon>
        <taxon>Sphingomonadaceae</taxon>
        <taxon>Sphingorhabdus</taxon>
    </lineage>
</organism>
<name>A0A840B311_9SPHN</name>
<sequence length="202" mass="20221">MPSLSHKRGTRAQVDAAAAANALRAGEVYLITDEARLTVGTSASTHQPAAKQGEGGGDPWTWSKLTADVANNTITPAAATGLSFAAAANTMYLVELIGTFQSAAATTGIALALDIPSGAVSGMTVHPASATTLTGTEQIADAVTTGATTGVRVGATNIAIRANFIVSIGATAGQVQLLFRSEIAGSAVTLKAGLTAMGRRII</sequence>
<evidence type="ECO:0000313" key="1">
    <source>
        <dbReference type="EMBL" id="MBB3943567.1"/>
    </source>
</evidence>
<dbReference type="EMBL" id="JACIEA010000002">
    <property type="protein sequence ID" value="MBB3943567.1"/>
    <property type="molecule type" value="Genomic_DNA"/>
</dbReference>
<dbReference type="RefSeq" id="WP_183941862.1">
    <property type="nucleotide sequence ID" value="NZ_BAABBG010000005.1"/>
</dbReference>
<reference evidence="1 2" key="1">
    <citation type="submission" date="2020-08" db="EMBL/GenBank/DDBJ databases">
        <title>Genomic Encyclopedia of Type Strains, Phase IV (KMG-IV): sequencing the most valuable type-strain genomes for metagenomic binning, comparative biology and taxonomic classification.</title>
        <authorList>
            <person name="Goeker M."/>
        </authorList>
    </citation>
    <scope>NUCLEOTIDE SEQUENCE [LARGE SCALE GENOMIC DNA]</scope>
    <source>
        <strain evidence="1 2">DSM 29050</strain>
    </source>
</reference>
<gene>
    <name evidence="1" type="ORF">GGR91_001825</name>
</gene>
<comment type="caution">
    <text evidence="1">The sequence shown here is derived from an EMBL/GenBank/DDBJ whole genome shotgun (WGS) entry which is preliminary data.</text>
</comment>